<dbReference type="EMBL" id="JBDKWZ010000004">
    <property type="protein sequence ID" value="MEN7548019.1"/>
    <property type="molecule type" value="Genomic_DNA"/>
</dbReference>
<dbReference type="InterPro" id="IPR012341">
    <property type="entry name" value="6hp_glycosidase-like_sf"/>
</dbReference>
<dbReference type="SUPFAM" id="SSF48208">
    <property type="entry name" value="Six-hairpin glycosidases"/>
    <property type="match status" value="1"/>
</dbReference>
<accession>A0AAW9S4Y5</accession>
<dbReference type="Gene3D" id="1.50.10.10">
    <property type="match status" value="1"/>
</dbReference>
<evidence type="ECO:0000256" key="1">
    <source>
        <dbReference type="SAM" id="SignalP"/>
    </source>
</evidence>
<evidence type="ECO:0000313" key="5">
    <source>
        <dbReference type="Proteomes" id="UP001403385"/>
    </source>
</evidence>
<evidence type="ECO:0000259" key="3">
    <source>
        <dbReference type="Pfam" id="PF17390"/>
    </source>
</evidence>
<evidence type="ECO:0000259" key="2">
    <source>
        <dbReference type="Pfam" id="PF17389"/>
    </source>
</evidence>
<protein>
    <submittedName>
        <fullName evidence="4">Alpha-L-rhamnosidase C-terminal domain-containing protein</fullName>
    </submittedName>
</protein>
<dbReference type="GO" id="GO:0005975">
    <property type="term" value="P:carbohydrate metabolic process"/>
    <property type="evidence" value="ECO:0007669"/>
    <property type="project" value="InterPro"/>
</dbReference>
<name>A0AAW9S4Y5_9BACT</name>
<dbReference type="Pfam" id="PF17389">
    <property type="entry name" value="Bac_rhamnosid6H"/>
    <property type="match status" value="1"/>
</dbReference>
<feature type="domain" description="Alpha-L-rhamnosidase C-terminal" evidence="3">
    <location>
        <begin position="677"/>
        <end position="739"/>
    </location>
</feature>
<dbReference type="Pfam" id="PF17390">
    <property type="entry name" value="Bac_rhamnosid_C"/>
    <property type="match status" value="1"/>
</dbReference>
<dbReference type="InterPro" id="IPR035398">
    <property type="entry name" value="Bac_rhamnosid_C"/>
</dbReference>
<keyword evidence="5" id="KW-1185">Reference proteome</keyword>
<reference evidence="4 5" key="1">
    <citation type="submission" date="2024-04" db="EMBL/GenBank/DDBJ databases">
        <title>Novel genus in family Flammeovirgaceae.</title>
        <authorList>
            <person name="Nguyen T.H."/>
            <person name="Vuong T.Q."/>
            <person name="Le H."/>
            <person name="Kim S.-G."/>
        </authorList>
    </citation>
    <scope>NUCLEOTIDE SEQUENCE [LARGE SCALE GENOMIC DNA]</scope>
    <source>
        <strain evidence="4 5">JCM 23209</strain>
    </source>
</reference>
<organism evidence="4 5">
    <name type="scientific">Rapidithrix thailandica</name>
    <dbReference type="NCBI Taxonomy" id="413964"/>
    <lineage>
        <taxon>Bacteria</taxon>
        <taxon>Pseudomonadati</taxon>
        <taxon>Bacteroidota</taxon>
        <taxon>Cytophagia</taxon>
        <taxon>Cytophagales</taxon>
        <taxon>Flammeovirgaceae</taxon>
        <taxon>Rapidithrix</taxon>
    </lineage>
</organism>
<gene>
    <name evidence="4" type="ORF">AAG747_08865</name>
</gene>
<dbReference type="PROSITE" id="PS51257">
    <property type="entry name" value="PROKAR_LIPOPROTEIN"/>
    <property type="match status" value="1"/>
</dbReference>
<feature type="signal peptide" evidence="1">
    <location>
        <begin position="1"/>
        <end position="22"/>
    </location>
</feature>
<dbReference type="AlphaFoldDB" id="A0AAW9S4Y5"/>
<dbReference type="Gene3D" id="2.60.120.260">
    <property type="entry name" value="Galactose-binding domain-like"/>
    <property type="match status" value="1"/>
</dbReference>
<sequence length="777" mass="88387">MKYLYLLKLPIIILFMLISCQADTVQVGEQKLTLSNTEKENNLEPWKAKWISTVDKLDSVNAWTMFQKSIRLEEVPPKPLFSKIAVDSKYWLWINKQLVVFEGGLKRGPKPNGTYYDEVDLSPYLKKGENQINVLVWFFGKEGFSHKNSGKSGLLFEVQKLPALSSNDSWKAWKQGGFGHTQEPHPNYRLAESNIYFDARKGSLDLTNSVALGANNALEIGRAGDSPWGELTARPIPQWKDFGVKNYINTKDFPFTSKGDTLTMHLPYNAHITPFLKVKAKAGQLISIQTDNYMGGSNPNVRAEYVTKDGEQEYESLGWMNGHEVHYHIPEGIEVLDLKYRETGYDTDFNGVFYCDIPFYNRLWEKSLRTLYVTMRDTYMDCPDRERAQWWGDLVLESGESFYALSPSSHLLTKKGILELVNWQRHDSTLYSPVPAGNWDRELPTQMLSSIGKYGFWNYYLHTGDRQTIKEAYPAVQRYLSLWKLNDQGTLVLRQGGWTWGDWGSNKDMELLYNTQYYMALEAYALMSQLLGEKETFDALQLKMELFKKNFNKVFWTGAAYRSPQYKGATDDRSQGLAVVAGLAGEETFQHILRILQKEKHASPYMEKYVLEALFQMGYPEQALNRMKERFAEMVHNTQYTTLWEGWGIGAEGFGGGTTNHAWSGGGLTLLSQYVAGVSPLEAGYRVFQIKPQLGFLTHIKATVPTVKGKIVLQIDKDSAFKMDLTVPVGTKAIVHIPNAFPKINIDGVKIQGVGQADSWVVEIQEGSHQILAKKSE</sequence>
<dbReference type="Proteomes" id="UP001403385">
    <property type="component" value="Unassembled WGS sequence"/>
</dbReference>
<dbReference type="PANTHER" id="PTHR34987">
    <property type="entry name" value="C, PUTATIVE (AFU_ORTHOLOGUE AFUA_3G02880)-RELATED"/>
    <property type="match status" value="1"/>
</dbReference>
<dbReference type="InterPro" id="IPR035396">
    <property type="entry name" value="Bac_rhamnosid6H"/>
</dbReference>
<comment type="caution">
    <text evidence="4">The sequence shown here is derived from an EMBL/GenBank/DDBJ whole genome shotgun (WGS) entry which is preliminary data.</text>
</comment>
<keyword evidence="1" id="KW-0732">Signal</keyword>
<dbReference type="Gene3D" id="2.60.420.10">
    <property type="entry name" value="Maltose phosphorylase, domain 3"/>
    <property type="match status" value="1"/>
</dbReference>
<evidence type="ECO:0000313" key="4">
    <source>
        <dbReference type="EMBL" id="MEN7548019.1"/>
    </source>
</evidence>
<dbReference type="RefSeq" id="WP_346820801.1">
    <property type="nucleotide sequence ID" value="NZ_JBDKWZ010000004.1"/>
</dbReference>
<dbReference type="InterPro" id="IPR008928">
    <property type="entry name" value="6-hairpin_glycosidase_sf"/>
</dbReference>
<feature type="domain" description="Alpha-L-rhamnosidase six-hairpin glycosidase" evidence="2">
    <location>
        <begin position="350"/>
        <end position="674"/>
    </location>
</feature>
<feature type="chain" id="PRO_5043320264" evidence="1">
    <location>
        <begin position="23"/>
        <end position="777"/>
    </location>
</feature>
<dbReference type="PANTHER" id="PTHR34987:SF2">
    <property type="entry name" value="B, PUTATIVE (AFU_ORTHOLOGUE AFUA_7G05040)-RELATED"/>
    <property type="match status" value="1"/>
</dbReference>
<proteinExistence type="predicted"/>